<dbReference type="Pfam" id="PF03797">
    <property type="entry name" value="Autotransporter"/>
    <property type="match status" value="1"/>
</dbReference>
<dbReference type="SUPFAM" id="SSF103515">
    <property type="entry name" value="Autotransporter"/>
    <property type="match status" value="1"/>
</dbReference>
<dbReference type="Proteomes" id="UP000054301">
    <property type="component" value="Unassembled WGS sequence"/>
</dbReference>
<feature type="domain" description="Autotransporter" evidence="12">
    <location>
        <begin position="1123"/>
        <end position="1404"/>
    </location>
</feature>
<evidence type="ECO:0000256" key="11">
    <source>
        <dbReference type="SAM" id="MobiDB-lite"/>
    </source>
</evidence>
<keyword evidence="5" id="KW-0134">Cell wall</keyword>
<sequence>MRVKRARGYQRTSLFSRSVAMVVFAAGGMISHIRTACVFADENTIDAALLCSVELLEGVSGKGLDLSSLLQLQRIVHESTLYSVGLPLSWEDLFAPKESSEEGKAVPQTQGLGFLFRKDPQLEIKPLIGLPYRGLMFYGSEESSRMSFENISASKSGSALYSDEDLIFKNLTGGVNLSNCESLEDGGAIFAQGQVLFQNLGVVELRKNISSSEASAGLEFSGGGAVASRGSVLLSGNRGVQCIENVSKASGGAILSESTFLNETTGDVVFKKNFAERAGGAILAKQHVQVQGNLGNIQFEGNSAQYAGGAILCGSLDSGMLGHIDITDNLGSVCFTKNLSASKIRVMNSGEDYAGGGALWGKDISISSNLGDISFSENQGGSVSAIGRYVGGGAIFSTENTRILENSGTISFIRNRGQGLANAPIPSPEESKDEEKKESEETNTENLKIDTVTASILCASHGSQEGIENLKEDVRGGGAIFSSCVDIQNNKGHIGFGYNSGGGAENSIAQHHDLAIIGGGAILGTSKVVVRGNQSVAFLENFTSGVKDCGGAILSRDVHLEGNAKLEFNTNGSSFLGGAVCALSGEVHIQDHLGKVSFVENRTRYGGGAISAAKESVIISGNRDSVEFKENVVFGHPASENPEENLFGRYSGGGAILAKKFVEIKDNADTVLFTGNRAGAFGGAILVGSLESSSGGKFGDQVEDEGAVLSITGNSGDVVFCGNSTSVAVSATEKQFGGGAIHTKELKISENQGAVSFLSNRSATGAAVRISDSGSVVLRALGGDITFDGNLTFDGKYEAIYFAGPSSRIQELSASSGKSIIFRDALTFEDMTLRRASGNNLNSPTLVLNSLEEGKEHTGTILFSRETSKIPQVAVLQGGTLALTCQAQLWLGGLKQEPKSDILMEAGTVLRVCEQFLKNEQKSEGREHPETPPFVEAAVSFPKASVETTEAASSSESIVLSNLSIDISSFASEINSEALPPKLILPEGSIDQLKNLRLKVVDVEGLGYENHSLLSHSRNISLVEFSKISQDSTTPVNDELLSHIDVDITLPEMSAKTYGHTGMWSSTRVEEGKLVVDWMPTGYNLNPEKQGSLVLNTLWGVSEDLRAVKLQQLSHNMSVQRMELDFSTNIWAAGIGTFSQCSSETKIDGFAHRVGGGIIGMDTQLIEDFLLGGSFSQCLGYTGSNSYDARNDHKSYIGSGYISILAGSWLLKGTFVYGHIANELKTNYSSLGCSSASWNSKGFLADAKVDYRYIINPRRLISAFVSAYVPFVEVEYVRVDLPEVQEFGYEARTFQPSRLENVAIPFGITLEQGYARGSRSEVNGFSVAYVLDVYRKQPETMISLPEAQFSWKGEGADVFRKALRAQINNDTEWCSYFSTHFGVNYEWREHMSTVDVNAGVRVIF</sequence>
<feature type="region of interest" description="Disordered" evidence="11">
    <location>
        <begin position="418"/>
        <end position="446"/>
    </location>
</feature>
<evidence type="ECO:0000256" key="6">
    <source>
        <dbReference type="ARBA" id="ARBA00022525"/>
    </source>
</evidence>
<dbReference type="Pfam" id="PF07548">
    <property type="entry name" value="ChlamPMP_M"/>
    <property type="match status" value="1"/>
</dbReference>
<evidence type="ECO:0000256" key="2">
    <source>
        <dbReference type="ARBA" id="ARBA00004416"/>
    </source>
</evidence>
<dbReference type="GO" id="GO:0009279">
    <property type="term" value="C:cell outer membrane"/>
    <property type="evidence" value="ECO:0007669"/>
    <property type="project" value="UniProtKB-SubCell"/>
</dbReference>
<feature type="compositionally biased region" description="Basic and acidic residues" evidence="11">
    <location>
        <begin position="429"/>
        <end position="440"/>
    </location>
</feature>
<organism evidence="13 14">
    <name type="scientific">Chlamydia pecorum</name>
    <dbReference type="NCBI Taxonomy" id="85991"/>
    <lineage>
        <taxon>Bacteria</taxon>
        <taxon>Pseudomonadati</taxon>
        <taxon>Chlamydiota</taxon>
        <taxon>Chlamydiia</taxon>
        <taxon>Chlamydiales</taxon>
        <taxon>Chlamydiaceae</taxon>
        <taxon>Chlamydia/Chlamydophila group</taxon>
        <taxon>Chlamydia</taxon>
    </lineage>
</organism>
<comment type="similarity">
    <text evidence="3">Belongs to the PMP outer membrane protein family.</text>
</comment>
<name>A0AA40PQH2_9CHLA</name>
<dbReference type="SMART" id="SM00869">
    <property type="entry name" value="Autotransporter"/>
    <property type="match status" value="1"/>
</dbReference>
<dbReference type="InterPro" id="IPR036709">
    <property type="entry name" value="Autotransporte_beta_dom_sf"/>
</dbReference>
<dbReference type="EMBL" id="LFRH01000001">
    <property type="protein sequence ID" value="KTF28871.1"/>
    <property type="molecule type" value="Genomic_DNA"/>
</dbReference>
<dbReference type="InterPro" id="IPR003368">
    <property type="entry name" value="POMP_repeat"/>
</dbReference>
<keyword evidence="4" id="KW-1134">Transmembrane beta strand</keyword>
<accession>A0AA40PQH2</accession>
<dbReference type="NCBIfam" id="TIGR01376">
    <property type="entry name" value="POMP_repeat"/>
    <property type="match status" value="3"/>
</dbReference>
<dbReference type="InterPro" id="IPR011427">
    <property type="entry name" value="Polymorphic_membr_middle"/>
</dbReference>
<evidence type="ECO:0000256" key="9">
    <source>
        <dbReference type="ARBA" id="ARBA00023136"/>
    </source>
</evidence>
<evidence type="ECO:0000256" key="8">
    <source>
        <dbReference type="ARBA" id="ARBA00022729"/>
    </source>
</evidence>
<dbReference type="Pfam" id="PF02415">
    <property type="entry name" value="Chlam_PMP"/>
    <property type="match status" value="2"/>
</dbReference>
<proteinExistence type="inferred from homology"/>
<evidence type="ECO:0000259" key="12">
    <source>
        <dbReference type="PROSITE" id="PS51208"/>
    </source>
</evidence>
<dbReference type="RefSeq" id="WP_058787410.1">
    <property type="nucleotide sequence ID" value="NZ_LFRH01000001.1"/>
</dbReference>
<evidence type="ECO:0000256" key="1">
    <source>
        <dbReference type="ARBA" id="ARBA00004191"/>
    </source>
</evidence>
<reference evidence="13 14" key="1">
    <citation type="submission" date="2015-06" db="EMBL/GenBank/DDBJ databases">
        <title>More than comparative genomics: Whole genome sequencing reveals elusive C. pecorum plasmid and re-evaluates genetic differences and phylogenetic relationships between C. pecorum from pig, cattle, sheep and koala hosts.</title>
        <authorList>
            <person name="Jelocnik M."/>
            <person name="Bachmann N.L."/>
            <person name="Kaltenboeck B."/>
            <person name="Waugh C."/>
            <person name="Woolford L."/>
            <person name="Speight N."/>
            <person name="Gillett A."/>
            <person name="Higgins D."/>
            <person name="Flanagan C."/>
            <person name="Myers G."/>
            <person name="Timms P."/>
            <person name="Polkinghorne A."/>
        </authorList>
    </citation>
    <scope>NUCLEOTIDE SEQUENCE [LARGE SCALE GENOMIC DNA]</scope>
    <source>
        <strain evidence="13 14">L1</strain>
    </source>
</reference>
<evidence type="ECO:0000313" key="14">
    <source>
        <dbReference type="Proteomes" id="UP000054301"/>
    </source>
</evidence>
<protein>
    <submittedName>
        <fullName evidence="13">Autotransporter beta-domain protein</fullName>
    </submittedName>
</protein>
<dbReference type="Gene3D" id="2.40.128.130">
    <property type="entry name" value="Autotransporter beta-domain"/>
    <property type="match status" value="1"/>
</dbReference>
<evidence type="ECO:0000256" key="10">
    <source>
        <dbReference type="ARBA" id="ARBA00023237"/>
    </source>
</evidence>
<dbReference type="InterPro" id="IPR005546">
    <property type="entry name" value="Autotransporte_beta"/>
</dbReference>
<comment type="caution">
    <text evidence="13">The sequence shown here is derived from an EMBL/GenBank/DDBJ whole genome shotgun (WGS) entry which is preliminary data.</text>
</comment>
<keyword evidence="9" id="KW-0472">Membrane</keyword>
<keyword evidence="10" id="KW-0998">Cell outer membrane</keyword>
<gene>
    <name evidence="13" type="ORF">cpL1_0082</name>
</gene>
<evidence type="ECO:0000256" key="4">
    <source>
        <dbReference type="ARBA" id="ARBA00022452"/>
    </source>
</evidence>
<evidence type="ECO:0000256" key="5">
    <source>
        <dbReference type="ARBA" id="ARBA00022512"/>
    </source>
</evidence>
<dbReference type="PROSITE" id="PS51208">
    <property type="entry name" value="AUTOTRANSPORTER"/>
    <property type="match status" value="1"/>
</dbReference>
<keyword evidence="6" id="KW-0964">Secreted</keyword>
<evidence type="ECO:0000256" key="7">
    <source>
        <dbReference type="ARBA" id="ARBA00022692"/>
    </source>
</evidence>
<evidence type="ECO:0000256" key="3">
    <source>
        <dbReference type="ARBA" id="ARBA00007542"/>
    </source>
</evidence>
<keyword evidence="8" id="KW-0732">Signal</keyword>
<evidence type="ECO:0000313" key="13">
    <source>
        <dbReference type="EMBL" id="KTF28871.1"/>
    </source>
</evidence>
<comment type="subcellular location">
    <subcellularLocation>
        <location evidence="2">Cell outer membrane</location>
        <topology evidence="2">Peripheral membrane protein</topology>
        <orientation evidence="2">Extracellular side</orientation>
    </subcellularLocation>
    <subcellularLocation>
        <location evidence="1">Secreted</location>
        <location evidence="1">Cell wall</location>
    </subcellularLocation>
</comment>
<keyword evidence="7" id="KW-0812">Transmembrane</keyword>